<evidence type="ECO:0000313" key="2">
    <source>
        <dbReference type="EMBL" id="SOC80821.1"/>
    </source>
</evidence>
<dbReference type="EMBL" id="OCMF01000003">
    <property type="protein sequence ID" value="SOC80821.1"/>
    <property type="molecule type" value="Genomic_DNA"/>
</dbReference>
<feature type="region of interest" description="Disordered" evidence="1">
    <location>
        <begin position="1"/>
        <end position="51"/>
    </location>
</feature>
<dbReference type="RefSeq" id="WP_179670531.1">
    <property type="nucleotide sequence ID" value="NZ_OCMF01000003.1"/>
</dbReference>
<dbReference type="AlphaFoldDB" id="A0A285X654"/>
<name>A0A285X654_9FLAO</name>
<evidence type="ECO:0000313" key="3">
    <source>
        <dbReference type="Proteomes" id="UP000219193"/>
    </source>
</evidence>
<dbReference type="Proteomes" id="UP000219193">
    <property type="component" value="Unassembled WGS sequence"/>
</dbReference>
<evidence type="ECO:0000256" key="1">
    <source>
        <dbReference type="SAM" id="MobiDB-lite"/>
    </source>
</evidence>
<protein>
    <submittedName>
        <fullName evidence="2">Uncharacterized protein</fullName>
    </submittedName>
</protein>
<proteinExistence type="predicted"/>
<reference evidence="3" key="1">
    <citation type="submission" date="2017-09" db="EMBL/GenBank/DDBJ databases">
        <authorList>
            <person name="Varghese N."/>
            <person name="Submissions S."/>
        </authorList>
    </citation>
    <scope>NUCLEOTIDE SEQUENCE [LARGE SCALE GENOMIC DNA]</scope>
    <source>
        <strain evidence="3">CGMCC 1.12641</strain>
    </source>
</reference>
<organism evidence="2 3">
    <name type="scientific">Salinimicrobium sediminis</name>
    <dbReference type="NCBI Taxonomy" id="1343891"/>
    <lineage>
        <taxon>Bacteria</taxon>
        <taxon>Pseudomonadati</taxon>
        <taxon>Bacteroidota</taxon>
        <taxon>Flavobacteriia</taxon>
        <taxon>Flavobacteriales</taxon>
        <taxon>Flavobacteriaceae</taxon>
        <taxon>Salinimicrobium</taxon>
    </lineage>
</organism>
<feature type="compositionally biased region" description="Basic and acidic residues" evidence="1">
    <location>
        <begin position="8"/>
        <end position="18"/>
    </location>
</feature>
<gene>
    <name evidence="2" type="ORF">SAMN06296241_2380</name>
</gene>
<keyword evidence="3" id="KW-1185">Reference proteome</keyword>
<accession>A0A285X654</accession>
<sequence length="51" mass="6288">MIEFSTSSREKRQPESRNRKGIGRQDWGYTNHYRRMMMQRLPPKDNEEEET</sequence>